<dbReference type="EMBL" id="PYGK01000001">
    <property type="protein sequence ID" value="PSL36123.1"/>
    <property type="molecule type" value="Genomic_DNA"/>
</dbReference>
<dbReference type="Proteomes" id="UP000240978">
    <property type="component" value="Unassembled WGS sequence"/>
</dbReference>
<sequence length="47" mass="5488">MNFIVNVQNPDTVVFHPFSFLSAGSTFRVDQMDFLRGYTKTHERLHS</sequence>
<comment type="caution">
    <text evidence="1">The sequence shown here is derived from an EMBL/GenBank/DDBJ whole genome shotgun (WGS) entry which is preliminary data.</text>
</comment>
<name>A0A2P8GQ86_9BACT</name>
<protein>
    <submittedName>
        <fullName evidence="1">Uncharacterized protein</fullName>
    </submittedName>
</protein>
<organism evidence="1 2">
    <name type="scientific">Chitinophaga ginsengisoli</name>
    <dbReference type="NCBI Taxonomy" id="363837"/>
    <lineage>
        <taxon>Bacteria</taxon>
        <taxon>Pseudomonadati</taxon>
        <taxon>Bacteroidota</taxon>
        <taxon>Chitinophagia</taxon>
        <taxon>Chitinophagales</taxon>
        <taxon>Chitinophagaceae</taxon>
        <taxon>Chitinophaga</taxon>
    </lineage>
</organism>
<proteinExistence type="predicted"/>
<dbReference type="AlphaFoldDB" id="A0A2P8GQ86"/>
<accession>A0A2P8GQ86</accession>
<reference evidence="1 2" key="1">
    <citation type="submission" date="2018-03" db="EMBL/GenBank/DDBJ databases">
        <title>Genomic Encyclopedia of Archaeal and Bacterial Type Strains, Phase II (KMG-II): from individual species to whole genera.</title>
        <authorList>
            <person name="Goeker M."/>
        </authorList>
    </citation>
    <scope>NUCLEOTIDE SEQUENCE [LARGE SCALE GENOMIC DNA]</scope>
    <source>
        <strain evidence="1 2">DSM 18107</strain>
    </source>
</reference>
<evidence type="ECO:0000313" key="1">
    <source>
        <dbReference type="EMBL" id="PSL36123.1"/>
    </source>
</evidence>
<gene>
    <name evidence="1" type="ORF">CLV42_101892</name>
</gene>
<keyword evidence="2" id="KW-1185">Reference proteome</keyword>
<evidence type="ECO:0000313" key="2">
    <source>
        <dbReference type="Proteomes" id="UP000240978"/>
    </source>
</evidence>